<evidence type="ECO:0000313" key="1">
    <source>
        <dbReference type="EMBL" id="KAJ8627420.1"/>
    </source>
</evidence>
<evidence type="ECO:0000313" key="2">
    <source>
        <dbReference type="Proteomes" id="UP001234297"/>
    </source>
</evidence>
<reference evidence="1 2" key="1">
    <citation type="journal article" date="2022" name="Hortic Res">
        <title>A haplotype resolved chromosomal level avocado genome allows analysis of novel avocado genes.</title>
        <authorList>
            <person name="Nath O."/>
            <person name="Fletcher S.J."/>
            <person name="Hayward A."/>
            <person name="Shaw L.M."/>
            <person name="Masouleh A.K."/>
            <person name="Furtado A."/>
            <person name="Henry R.J."/>
            <person name="Mitter N."/>
        </authorList>
    </citation>
    <scope>NUCLEOTIDE SEQUENCE [LARGE SCALE GENOMIC DNA]</scope>
    <source>
        <strain evidence="2">cv. Hass</strain>
    </source>
</reference>
<name>A0ACC2L1X8_PERAE</name>
<dbReference type="EMBL" id="CM056814">
    <property type="protein sequence ID" value="KAJ8627420.1"/>
    <property type="molecule type" value="Genomic_DNA"/>
</dbReference>
<gene>
    <name evidence="1" type="ORF">MRB53_020727</name>
</gene>
<keyword evidence="2" id="KW-1185">Reference proteome</keyword>
<dbReference type="Proteomes" id="UP001234297">
    <property type="component" value="Chromosome 6"/>
</dbReference>
<sequence length="114" mass="12537">MKSRKEEGLSYKRCKTVRREPAQDFSQKPAFSPISCKLEEDRSRRPAQTQHKPALLPSPALGPTTPNPAQTRSSLCPLSSVTCGLWSRAVSISEHSLSRCNISLLSGTLILFAI</sequence>
<proteinExistence type="predicted"/>
<accession>A0ACC2L1X8</accession>
<comment type="caution">
    <text evidence="1">The sequence shown here is derived from an EMBL/GenBank/DDBJ whole genome shotgun (WGS) entry which is preliminary data.</text>
</comment>
<organism evidence="1 2">
    <name type="scientific">Persea americana</name>
    <name type="common">Avocado</name>
    <dbReference type="NCBI Taxonomy" id="3435"/>
    <lineage>
        <taxon>Eukaryota</taxon>
        <taxon>Viridiplantae</taxon>
        <taxon>Streptophyta</taxon>
        <taxon>Embryophyta</taxon>
        <taxon>Tracheophyta</taxon>
        <taxon>Spermatophyta</taxon>
        <taxon>Magnoliopsida</taxon>
        <taxon>Magnoliidae</taxon>
        <taxon>Laurales</taxon>
        <taxon>Lauraceae</taxon>
        <taxon>Persea</taxon>
    </lineage>
</organism>
<protein>
    <submittedName>
        <fullName evidence="1">Uncharacterized protein</fullName>
    </submittedName>
</protein>